<dbReference type="EMBL" id="JAAIKB010000007">
    <property type="protein sequence ID" value="NGM21902.1"/>
    <property type="molecule type" value="Genomic_DNA"/>
</dbReference>
<keyword evidence="5 12" id="KW-0732">Signal</keyword>
<dbReference type="GO" id="GO:0008237">
    <property type="term" value="F:metallopeptidase activity"/>
    <property type="evidence" value="ECO:0007669"/>
    <property type="project" value="UniProtKB-KW"/>
</dbReference>
<dbReference type="GO" id="GO:0046872">
    <property type="term" value="F:metal ion binding"/>
    <property type="evidence" value="ECO:0007669"/>
    <property type="project" value="UniProtKB-KW"/>
</dbReference>
<evidence type="ECO:0000256" key="7">
    <source>
        <dbReference type="ARBA" id="ARBA00022833"/>
    </source>
</evidence>
<comment type="pathway">
    <text evidence="2">Cell wall biogenesis; cell wall polysaccharide biosynthesis.</text>
</comment>
<keyword evidence="8" id="KW-0482">Metalloprotease</keyword>
<comment type="caution">
    <text evidence="13">The sequence shown here is derived from an EMBL/GenBank/DDBJ whole genome shotgun (WGS) entry which is preliminary data.</text>
</comment>
<dbReference type="RefSeq" id="WP_164695808.1">
    <property type="nucleotide sequence ID" value="NZ_JAAIKB010000007.1"/>
</dbReference>
<keyword evidence="7" id="KW-0862">Zinc</keyword>
<evidence type="ECO:0000256" key="8">
    <source>
        <dbReference type="ARBA" id="ARBA00023049"/>
    </source>
</evidence>
<evidence type="ECO:0000256" key="3">
    <source>
        <dbReference type="ARBA" id="ARBA00022670"/>
    </source>
</evidence>
<organism evidence="13 14">
    <name type="scientific">Falsiroseomonas algicola</name>
    <dbReference type="NCBI Taxonomy" id="2716930"/>
    <lineage>
        <taxon>Bacteria</taxon>
        <taxon>Pseudomonadati</taxon>
        <taxon>Pseudomonadota</taxon>
        <taxon>Alphaproteobacteria</taxon>
        <taxon>Acetobacterales</taxon>
        <taxon>Roseomonadaceae</taxon>
        <taxon>Falsiroseomonas</taxon>
    </lineage>
</organism>
<dbReference type="SUPFAM" id="SSF55166">
    <property type="entry name" value="Hedgehog/DD-peptidase"/>
    <property type="match status" value="1"/>
</dbReference>
<dbReference type="PANTHER" id="PTHR37425:SF1">
    <property type="entry name" value="OUTER MEMBRANE PROTEIN"/>
    <property type="match status" value="1"/>
</dbReference>
<proteinExistence type="inferred from homology"/>
<keyword evidence="6" id="KW-0378">Hydrolase</keyword>
<sequence length="196" mass="20573">MKRRLLLLGAGVFTLAAPSLHAATPRRLSLRHAHTGARFEGPWHDGTAPDPGAMIELSAVLADSATIRPRPFDAQALGILADVAEAARLSGPLVVRSGYRTPAINAAVHGAGDSQHLRAGAIDLEVAPARVQQVAGLARGLNRGGVGVYPRRGFVHLDSGPVRHWNGDVPGGSVAAPVEDRIGRIAEAWRNQGGRR</sequence>
<keyword evidence="14" id="KW-1185">Reference proteome</keyword>
<dbReference type="InterPro" id="IPR010275">
    <property type="entry name" value="MepK"/>
</dbReference>
<protein>
    <recommendedName>
        <fullName evidence="11">Murein endopeptidase K</fullName>
    </recommendedName>
</protein>
<evidence type="ECO:0000256" key="9">
    <source>
        <dbReference type="ARBA" id="ARBA00023316"/>
    </source>
</evidence>
<dbReference type="AlphaFoldDB" id="A0A6M1LPD7"/>
<evidence type="ECO:0000256" key="12">
    <source>
        <dbReference type="SAM" id="SignalP"/>
    </source>
</evidence>
<reference evidence="13 14" key="1">
    <citation type="submission" date="2020-03" db="EMBL/GenBank/DDBJ databases">
        <title>Roseomonas stagni sp. nov., isolated from pond water in Japan.</title>
        <authorList>
            <person name="Furuhata K."/>
            <person name="Miyamoto H."/>
            <person name="Goto K."/>
        </authorList>
    </citation>
    <scope>NUCLEOTIDE SEQUENCE [LARGE SCALE GENOMIC DNA]</scope>
    <source>
        <strain evidence="13 14">PeD5</strain>
    </source>
</reference>
<evidence type="ECO:0000256" key="10">
    <source>
        <dbReference type="ARBA" id="ARBA00093448"/>
    </source>
</evidence>
<name>A0A6M1LPD7_9PROT</name>
<dbReference type="Gene3D" id="3.30.1380.10">
    <property type="match status" value="1"/>
</dbReference>
<keyword evidence="4" id="KW-0479">Metal-binding</keyword>
<dbReference type="Proteomes" id="UP000475385">
    <property type="component" value="Unassembled WGS sequence"/>
</dbReference>
<evidence type="ECO:0000256" key="6">
    <source>
        <dbReference type="ARBA" id="ARBA00022801"/>
    </source>
</evidence>
<evidence type="ECO:0000256" key="5">
    <source>
        <dbReference type="ARBA" id="ARBA00022729"/>
    </source>
</evidence>
<accession>A0A6M1LPD7</accession>
<feature type="chain" id="PRO_5026736116" description="Murein endopeptidase K" evidence="12">
    <location>
        <begin position="23"/>
        <end position="196"/>
    </location>
</feature>
<evidence type="ECO:0000256" key="1">
    <source>
        <dbReference type="ARBA" id="ARBA00001947"/>
    </source>
</evidence>
<evidence type="ECO:0000256" key="11">
    <source>
        <dbReference type="ARBA" id="ARBA00093666"/>
    </source>
</evidence>
<dbReference type="GO" id="GO:0071555">
    <property type="term" value="P:cell wall organization"/>
    <property type="evidence" value="ECO:0007669"/>
    <property type="project" value="UniProtKB-KW"/>
</dbReference>
<evidence type="ECO:0000256" key="2">
    <source>
        <dbReference type="ARBA" id="ARBA00004776"/>
    </source>
</evidence>
<dbReference type="Pfam" id="PF05951">
    <property type="entry name" value="Peptidase_M15_2"/>
    <property type="match status" value="1"/>
</dbReference>
<feature type="signal peptide" evidence="12">
    <location>
        <begin position="1"/>
        <end position="22"/>
    </location>
</feature>
<comment type="cofactor">
    <cofactor evidence="1">
        <name>Zn(2+)</name>
        <dbReference type="ChEBI" id="CHEBI:29105"/>
    </cofactor>
</comment>
<evidence type="ECO:0000256" key="4">
    <source>
        <dbReference type="ARBA" id="ARBA00022723"/>
    </source>
</evidence>
<evidence type="ECO:0000313" key="13">
    <source>
        <dbReference type="EMBL" id="NGM21902.1"/>
    </source>
</evidence>
<evidence type="ECO:0000313" key="14">
    <source>
        <dbReference type="Proteomes" id="UP000475385"/>
    </source>
</evidence>
<dbReference type="GO" id="GO:0006508">
    <property type="term" value="P:proteolysis"/>
    <property type="evidence" value="ECO:0007669"/>
    <property type="project" value="UniProtKB-KW"/>
</dbReference>
<dbReference type="InterPro" id="IPR009045">
    <property type="entry name" value="Zn_M74/Hedgehog-like"/>
</dbReference>
<keyword evidence="9" id="KW-0961">Cell wall biogenesis/degradation</keyword>
<dbReference type="PANTHER" id="PTHR37425">
    <property type="match status" value="1"/>
</dbReference>
<comment type="similarity">
    <text evidence="10">Belongs to the peptidase M15 family.</text>
</comment>
<gene>
    <name evidence="13" type="ORF">G3576_17895</name>
</gene>
<keyword evidence="3" id="KW-0645">Protease</keyword>